<dbReference type="InterPro" id="IPR044800">
    <property type="entry name" value="LEC2-like"/>
</dbReference>
<dbReference type="GO" id="GO:0003700">
    <property type="term" value="F:DNA-binding transcription factor activity"/>
    <property type="evidence" value="ECO:0007669"/>
    <property type="project" value="InterPro"/>
</dbReference>
<protein>
    <recommendedName>
        <fullName evidence="6">TF-B3 domain-containing protein</fullName>
    </recommendedName>
</protein>
<reference evidence="7" key="2">
    <citation type="journal article" date="2022" name="Hortic Res">
        <title>The genome of Dioscorea zingiberensis sheds light on the biosynthesis, origin and evolution of the medicinally important diosgenin saponins.</title>
        <authorList>
            <person name="Li Y."/>
            <person name="Tan C."/>
            <person name="Li Z."/>
            <person name="Guo J."/>
            <person name="Li S."/>
            <person name="Chen X."/>
            <person name="Wang C."/>
            <person name="Dai X."/>
            <person name="Yang H."/>
            <person name="Song W."/>
            <person name="Hou L."/>
            <person name="Xu J."/>
            <person name="Tong Z."/>
            <person name="Xu A."/>
            <person name="Yuan X."/>
            <person name="Wang W."/>
            <person name="Yang Q."/>
            <person name="Chen L."/>
            <person name="Sun Z."/>
            <person name="Wang K."/>
            <person name="Pan B."/>
            <person name="Chen J."/>
            <person name="Bao Y."/>
            <person name="Liu F."/>
            <person name="Qi X."/>
            <person name="Gang D.R."/>
            <person name="Wen J."/>
            <person name="Li J."/>
        </authorList>
    </citation>
    <scope>NUCLEOTIDE SEQUENCE</scope>
    <source>
        <strain evidence="7">Dzin_1.0</strain>
    </source>
</reference>
<sequence>MKTSTGLGTGNGFPVPQSMGMMTGSDQGTVSSGFCFQGKDGLEGGSGISWSGLHFSSGCSSLPSSCNADPQISSILTPTNTAPRLGLMNNSNMVEYTSGCSSIVEKWGDVFGNSSSHAALPSQLETMHPNLSNNFYSGQVSQQSSGLVPSASQSSLIQCYARGSSMNLFNGTEQSHVTSQQEPMKSMNHDPLQSLIFDASNALKNSLESIVYSSMEGYDHEKQKDTGLVRILQKELTNSDVSNVGRIVLPKKEAEANLPQLGEKELMVLRMKDFVFPYTWNFKYRYWPNNKSRMYVLETTGDFVRAHGLRAGDFFIICKNLESGNYVVMGEKELPMPTKLNEVLCSLNGQNGINGNYNKDREEERFNKRKRNEEQFTSFNSETYSSITKSEEDSLLNLINKFGGNSAASTSSHIAANLLYKQQIPEKVREVLALIYYQSPSSRGRSSGPKTLIRLRFSQRDRRFWLLSNGSAAGANELHLWRLWSGEHAETGGCDPVQGVRVSYPLQEAHTQGCSI</sequence>
<evidence type="ECO:0000256" key="1">
    <source>
        <dbReference type="ARBA" id="ARBA00004123"/>
    </source>
</evidence>
<keyword evidence="5" id="KW-0539">Nucleus</keyword>
<keyword evidence="3" id="KW-0238">DNA-binding</keyword>
<evidence type="ECO:0000256" key="3">
    <source>
        <dbReference type="ARBA" id="ARBA00023125"/>
    </source>
</evidence>
<accession>A0A9D5C5H1</accession>
<evidence type="ECO:0000259" key="6">
    <source>
        <dbReference type="PROSITE" id="PS50863"/>
    </source>
</evidence>
<dbReference type="Gene3D" id="2.40.330.10">
    <property type="entry name" value="DNA-binding pseudobarrel domain"/>
    <property type="match status" value="1"/>
</dbReference>
<evidence type="ECO:0000256" key="4">
    <source>
        <dbReference type="ARBA" id="ARBA00023163"/>
    </source>
</evidence>
<organism evidence="7 8">
    <name type="scientific">Dioscorea zingiberensis</name>
    <dbReference type="NCBI Taxonomy" id="325984"/>
    <lineage>
        <taxon>Eukaryota</taxon>
        <taxon>Viridiplantae</taxon>
        <taxon>Streptophyta</taxon>
        <taxon>Embryophyta</taxon>
        <taxon>Tracheophyta</taxon>
        <taxon>Spermatophyta</taxon>
        <taxon>Magnoliopsida</taxon>
        <taxon>Liliopsida</taxon>
        <taxon>Dioscoreales</taxon>
        <taxon>Dioscoreaceae</taxon>
        <taxon>Dioscorea</taxon>
    </lineage>
</organism>
<dbReference type="InterPro" id="IPR015300">
    <property type="entry name" value="DNA-bd_pseudobarrel_sf"/>
</dbReference>
<dbReference type="OrthoDB" id="757982at2759"/>
<dbReference type="EMBL" id="JAGGNH010000007">
    <property type="protein sequence ID" value="KAJ0966861.1"/>
    <property type="molecule type" value="Genomic_DNA"/>
</dbReference>
<dbReference type="PANTHER" id="PTHR31140">
    <property type="entry name" value="B3 DOMAIN-CONTAINING TRANSCRIPTION FACTOR ABI3"/>
    <property type="match status" value="1"/>
</dbReference>
<dbReference type="GO" id="GO:0003677">
    <property type="term" value="F:DNA binding"/>
    <property type="evidence" value="ECO:0007669"/>
    <property type="project" value="UniProtKB-KW"/>
</dbReference>
<evidence type="ECO:0000313" key="7">
    <source>
        <dbReference type="EMBL" id="KAJ0966861.1"/>
    </source>
</evidence>
<comment type="caution">
    <text evidence="7">The sequence shown here is derived from an EMBL/GenBank/DDBJ whole genome shotgun (WGS) entry which is preliminary data.</text>
</comment>
<feature type="domain" description="TF-B3" evidence="6">
    <location>
        <begin position="232"/>
        <end position="334"/>
    </location>
</feature>
<dbReference type="PROSITE" id="PS50863">
    <property type="entry name" value="B3"/>
    <property type="match status" value="1"/>
</dbReference>
<dbReference type="PANTHER" id="PTHR31140:SF90">
    <property type="entry name" value="B3 DOMAIN-CONTAINING TRANSCRIPTION FACTOR LEC2"/>
    <property type="match status" value="1"/>
</dbReference>
<keyword evidence="8" id="KW-1185">Reference proteome</keyword>
<evidence type="ECO:0000313" key="8">
    <source>
        <dbReference type="Proteomes" id="UP001085076"/>
    </source>
</evidence>
<dbReference type="CDD" id="cd10017">
    <property type="entry name" value="B3_DNA"/>
    <property type="match status" value="1"/>
</dbReference>
<dbReference type="AlphaFoldDB" id="A0A9D5C5H1"/>
<dbReference type="SUPFAM" id="SSF101936">
    <property type="entry name" value="DNA-binding pseudobarrel domain"/>
    <property type="match status" value="1"/>
</dbReference>
<name>A0A9D5C5H1_9LILI</name>
<dbReference type="InterPro" id="IPR003340">
    <property type="entry name" value="B3_DNA-bd"/>
</dbReference>
<dbReference type="GO" id="GO:0005634">
    <property type="term" value="C:nucleus"/>
    <property type="evidence" value="ECO:0007669"/>
    <property type="project" value="UniProtKB-SubCell"/>
</dbReference>
<dbReference type="Pfam" id="PF02362">
    <property type="entry name" value="B3"/>
    <property type="match status" value="1"/>
</dbReference>
<dbReference type="SMART" id="SM01019">
    <property type="entry name" value="B3"/>
    <property type="match status" value="1"/>
</dbReference>
<evidence type="ECO:0000256" key="2">
    <source>
        <dbReference type="ARBA" id="ARBA00023015"/>
    </source>
</evidence>
<keyword evidence="4" id="KW-0804">Transcription</keyword>
<keyword evidence="2" id="KW-0805">Transcription regulation</keyword>
<dbReference type="Proteomes" id="UP001085076">
    <property type="component" value="Miscellaneous, Linkage group lg07"/>
</dbReference>
<reference evidence="7" key="1">
    <citation type="submission" date="2021-03" db="EMBL/GenBank/DDBJ databases">
        <authorList>
            <person name="Li Z."/>
            <person name="Yang C."/>
        </authorList>
    </citation>
    <scope>NUCLEOTIDE SEQUENCE</scope>
    <source>
        <strain evidence="7">Dzin_1.0</strain>
        <tissue evidence="7">Leaf</tissue>
    </source>
</reference>
<proteinExistence type="predicted"/>
<gene>
    <name evidence="7" type="ORF">J5N97_023778</name>
</gene>
<evidence type="ECO:0000256" key="5">
    <source>
        <dbReference type="ARBA" id="ARBA00023242"/>
    </source>
</evidence>
<comment type="subcellular location">
    <subcellularLocation>
        <location evidence="1">Nucleus</location>
    </subcellularLocation>
</comment>